<keyword evidence="1" id="KW-0694">RNA-binding</keyword>
<evidence type="ECO:0000313" key="4">
    <source>
        <dbReference type="EMBL" id="KAF5356448.1"/>
    </source>
</evidence>
<evidence type="ECO:0000259" key="3">
    <source>
        <dbReference type="PROSITE" id="PS50102"/>
    </source>
</evidence>
<sequence length="872" mass="100844">MNTANSSHKPHPRLKKPVVFIQKVPATVLKEDIFKLFRKFRVSDDATITLTKASTRKATEAGEQVACVEFSSLDSAEKAMALLQHEQLTKFADCISFALSQKGFPIKPSSGPLPRLFKYQELNASRIYDVLRPYGPIFSMKVEEKYGTVSVVFWRVEDADEAVRFLDQSKRVDEVEAKLWSANSSFQSSETFSTVRFLNDSCAFNSELNTLKSQVEMDPPSEHKSGSVPILPESNDATTIPVTESSIPVPSTPVTGCNLFCSFLPVLMDVASFRKLFSKFGDITSAEIPSRGRKRGYPHGLISFKNRQDGLRAIDAMNGLLLEGRKIVVRLDRKDSKINGNGNNGSSDHTSTEQPTPMEHVHPSVDTEWHGVSEGRTSSLPQTMDIDADSSVPEPEIEATSFNPSDSETTLAEGTSPVPSYSKDAQADILETDFHNLASLMCNIWKEEAGKLRVEVVDLRVREGRIAEELKAQESRIAKELNDSRARERRIAEELENEKVKHEEESREAQEEIASMQMKINGLEWGNEYLDKEKSRLQRQLDLKFEEKAEAEAMAKEMSRLREELTKCEDRELGLMERAENLVERLQEAKEREAEKENTIVQLERLFDLSENKIAELERQLELSESRRKILELEADKPKWEEARRKRERAKKEEEERTRQRSVEEAKQRMEAIRQKEKEARRLKKQKEEEEQRKEEERRKREEAERKRKEAQRRRELKEKLQKENAWREATAKEVERCRTRDRKWTRPWSTDFALIRFKAVMEEFESQKFSTSCPMVLLAIPWPVLLNPSILKLDHIQWDAVEKFFDAIRELMTFSDYKALVDRAHKMFHPDRWRSRNVLGSVMDVEERDAFEKTGNRVSQAITPIWRNLRR</sequence>
<dbReference type="SUPFAM" id="SSF54928">
    <property type="entry name" value="RNA-binding domain, RBD"/>
    <property type="match status" value="2"/>
</dbReference>
<comment type="caution">
    <text evidence="4">The sequence shown here is derived from an EMBL/GenBank/DDBJ whole genome shotgun (WGS) entry which is preliminary data.</text>
</comment>
<protein>
    <recommendedName>
        <fullName evidence="3">RRM domain-containing protein</fullName>
    </recommendedName>
</protein>
<accession>A0A8H5G1A2</accession>
<proteinExistence type="predicted"/>
<dbReference type="InterPro" id="IPR000504">
    <property type="entry name" value="RRM_dom"/>
</dbReference>
<feature type="region of interest" description="Disordered" evidence="2">
    <location>
        <begin position="216"/>
        <end position="235"/>
    </location>
</feature>
<evidence type="ECO:0000256" key="2">
    <source>
        <dbReference type="SAM" id="MobiDB-lite"/>
    </source>
</evidence>
<dbReference type="AlphaFoldDB" id="A0A8H5G1A2"/>
<dbReference type="SMART" id="SM00360">
    <property type="entry name" value="RRM"/>
    <property type="match status" value="2"/>
</dbReference>
<gene>
    <name evidence="4" type="ORF">D9758_009490</name>
</gene>
<dbReference type="InterPro" id="IPR012677">
    <property type="entry name" value="Nucleotide-bd_a/b_plait_sf"/>
</dbReference>
<dbReference type="PROSITE" id="PS50102">
    <property type="entry name" value="RRM"/>
    <property type="match status" value="1"/>
</dbReference>
<feature type="region of interest" description="Disordered" evidence="2">
    <location>
        <begin position="641"/>
        <end position="713"/>
    </location>
</feature>
<dbReference type="EMBL" id="JAACJM010000055">
    <property type="protein sequence ID" value="KAF5356448.1"/>
    <property type="molecule type" value="Genomic_DNA"/>
</dbReference>
<evidence type="ECO:0000256" key="1">
    <source>
        <dbReference type="PROSITE-ProRule" id="PRU00176"/>
    </source>
</evidence>
<feature type="region of interest" description="Disordered" evidence="2">
    <location>
        <begin position="334"/>
        <end position="422"/>
    </location>
</feature>
<reference evidence="4 5" key="1">
    <citation type="journal article" date="2020" name="ISME J.">
        <title>Uncovering the hidden diversity of litter-decomposition mechanisms in mushroom-forming fungi.</title>
        <authorList>
            <person name="Floudas D."/>
            <person name="Bentzer J."/>
            <person name="Ahren D."/>
            <person name="Johansson T."/>
            <person name="Persson P."/>
            <person name="Tunlid A."/>
        </authorList>
    </citation>
    <scope>NUCLEOTIDE SEQUENCE [LARGE SCALE GENOMIC DNA]</scope>
    <source>
        <strain evidence="4 5">CBS 291.85</strain>
    </source>
</reference>
<dbReference type="CDD" id="cd00590">
    <property type="entry name" value="RRM_SF"/>
    <property type="match status" value="2"/>
</dbReference>
<feature type="compositionally biased region" description="Polar residues" evidence="2">
    <location>
        <begin position="400"/>
        <end position="419"/>
    </location>
</feature>
<feature type="compositionally biased region" description="Basic and acidic residues" evidence="2">
    <location>
        <begin position="359"/>
        <end position="373"/>
    </location>
</feature>
<dbReference type="OrthoDB" id="3265210at2759"/>
<organism evidence="4 5">
    <name type="scientific">Tetrapyrgos nigripes</name>
    <dbReference type="NCBI Taxonomy" id="182062"/>
    <lineage>
        <taxon>Eukaryota</taxon>
        <taxon>Fungi</taxon>
        <taxon>Dikarya</taxon>
        <taxon>Basidiomycota</taxon>
        <taxon>Agaricomycotina</taxon>
        <taxon>Agaricomycetes</taxon>
        <taxon>Agaricomycetidae</taxon>
        <taxon>Agaricales</taxon>
        <taxon>Marasmiineae</taxon>
        <taxon>Marasmiaceae</taxon>
        <taxon>Tetrapyrgos</taxon>
    </lineage>
</organism>
<dbReference type="Proteomes" id="UP000559256">
    <property type="component" value="Unassembled WGS sequence"/>
</dbReference>
<name>A0A8H5G1A2_9AGAR</name>
<dbReference type="Pfam" id="PF00076">
    <property type="entry name" value="RRM_1"/>
    <property type="match status" value="1"/>
</dbReference>
<evidence type="ECO:0000313" key="5">
    <source>
        <dbReference type="Proteomes" id="UP000559256"/>
    </source>
</evidence>
<dbReference type="Gene3D" id="3.30.70.330">
    <property type="match status" value="2"/>
</dbReference>
<dbReference type="GO" id="GO:0003723">
    <property type="term" value="F:RNA binding"/>
    <property type="evidence" value="ECO:0007669"/>
    <property type="project" value="UniProtKB-UniRule"/>
</dbReference>
<feature type="compositionally biased region" description="Polar residues" evidence="2">
    <location>
        <begin position="346"/>
        <end position="355"/>
    </location>
</feature>
<feature type="domain" description="RRM" evidence="3">
    <location>
        <begin position="257"/>
        <end position="334"/>
    </location>
</feature>
<dbReference type="PANTHER" id="PTHR48037:SF1">
    <property type="entry name" value="RRM DOMAIN-CONTAINING PROTEIN"/>
    <property type="match status" value="1"/>
</dbReference>
<dbReference type="PANTHER" id="PTHR48037">
    <property type="entry name" value="ATPASE E1"/>
    <property type="match status" value="1"/>
</dbReference>
<dbReference type="InterPro" id="IPR035979">
    <property type="entry name" value="RBD_domain_sf"/>
</dbReference>
<keyword evidence="5" id="KW-1185">Reference proteome</keyword>